<evidence type="ECO:0000256" key="5">
    <source>
        <dbReference type="SAM" id="SignalP"/>
    </source>
</evidence>
<organism evidence="6 7">
    <name type="scientific">Cylindrotheca closterium</name>
    <dbReference type="NCBI Taxonomy" id="2856"/>
    <lineage>
        <taxon>Eukaryota</taxon>
        <taxon>Sar</taxon>
        <taxon>Stramenopiles</taxon>
        <taxon>Ochrophyta</taxon>
        <taxon>Bacillariophyta</taxon>
        <taxon>Bacillariophyceae</taxon>
        <taxon>Bacillariophycidae</taxon>
        <taxon>Bacillariales</taxon>
        <taxon>Bacillariaceae</taxon>
        <taxon>Cylindrotheca</taxon>
    </lineage>
</organism>
<protein>
    <recommendedName>
        <fullName evidence="8">Ribosomal RNA small subunit methyltransferase G</fullName>
    </recommendedName>
</protein>
<evidence type="ECO:0000256" key="1">
    <source>
        <dbReference type="ARBA" id="ARBA00022490"/>
    </source>
</evidence>
<feature type="compositionally biased region" description="Basic residues" evidence="4">
    <location>
        <begin position="280"/>
        <end position="296"/>
    </location>
</feature>
<keyword evidence="3" id="KW-0808">Transferase</keyword>
<feature type="signal peptide" evidence="5">
    <location>
        <begin position="1"/>
        <end position="23"/>
    </location>
</feature>
<dbReference type="GO" id="GO:0005829">
    <property type="term" value="C:cytosol"/>
    <property type="evidence" value="ECO:0007669"/>
    <property type="project" value="TreeGrafter"/>
</dbReference>
<feature type="chain" id="PRO_5042064688" description="Ribosomal RNA small subunit methyltransferase G" evidence="5">
    <location>
        <begin position="24"/>
        <end position="324"/>
    </location>
</feature>
<dbReference type="EMBL" id="CAKOGP040001825">
    <property type="protein sequence ID" value="CAJ1953435.1"/>
    <property type="molecule type" value="Genomic_DNA"/>
</dbReference>
<evidence type="ECO:0000256" key="3">
    <source>
        <dbReference type="ARBA" id="ARBA00022679"/>
    </source>
</evidence>
<comment type="caution">
    <text evidence="6">The sequence shown here is derived from an EMBL/GenBank/DDBJ whole genome shotgun (WGS) entry which is preliminary data.</text>
</comment>
<accession>A0AAD2JI66</accession>
<dbReference type="PANTHER" id="PTHR31760">
    <property type="entry name" value="S-ADENOSYL-L-METHIONINE-DEPENDENT METHYLTRANSFERASES SUPERFAMILY PROTEIN"/>
    <property type="match status" value="1"/>
</dbReference>
<evidence type="ECO:0000256" key="2">
    <source>
        <dbReference type="ARBA" id="ARBA00022552"/>
    </source>
</evidence>
<name>A0AAD2JI66_9STRA</name>
<dbReference type="SUPFAM" id="SSF53335">
    <property type="entry name" value="S-adenosyl-L-methionine-dependent methyltransferases"/>
    <property type="match status" value="1"/>
</dbReference>
<dbReference type="HAMAP" id="MF_00074">
    <property type="entry name" value="16SrRNA_methyltr_G"/>
    <property type="match status" value="1"/>
</dbReference>
<evidence type="ECO:0000256" key="4">
    <source>
        <dbReference type="SAM" id="MobiDB-lite"/>
    </source>
</evidence>
<dbReference type="GO" id="GO:0070043">
    <property type="term" value="F:rRNA (guanine-N7-)-methyltransferase activity"/>
    <property type="evidence" value="ECO:0007669"/>
    <property type="project" value="TreeGrafter"/>
</dbReference>
<proteinExistence type="inferred from homology"/>
<keyword evidence="7" id="KW-1185">Reference proteome</keyword>
<dbReference type="CDD" id="cd02440">
    <property type="entry name" value="AdoMet_MTases"/>
    <property type="match status" value="1"/>
</dbReference>
<keyword evidence="2" id="KW-0698">rRNA processing</keyword>
<evidence type="ECO:0000313" key="6">
    <source>
        <dbReference type="EMBL" id="CAJ1953435.1"/>
    </source>
</evidence>
<evidence type="ECO:0008006" key="8">
    <source>
        <dbReference type="Google" id="ProtNLM"/>
    </source>
</evidence>
<dbReference type="Gene3D" id="3.40.50.150">
    <property type="entry name" value="Vaccinia Virus protein VP39"/>
    <property type="match status" value="1"/>
</dbReference>
<gene>
    <name evidence="6" type="ORF">CYCCA115_LOCUS14035</name>
</gene>
<dbReference type="Pfam" id="PF02527">
    <property type="entry name" value="GidB"/>
    <property type="match status" value="1"/>
</dbReference>
<dbReference type="PANTHER" id="PTHR31760:SF0">
    <property type="entry name" value="S-ADENOSYL-L-METHIONINE-DEPENDENT METHYLTRANSFERASES SUPERFAMILY PROTEIN"/>
    <property type="match status" value="1"/>
</dbReference>
<dbReference type="InterPro" id="IPR003682">
    <property type="entry name" value="rRNA_ssu_MeTfrase_G"/>
</dbReference>
<dbReference type="AlphaFoldDB" id="A0AAD2JI66"/>
<dbReference type="InterPro" id="IPR029063">
    <property type="entry name" value="SAM-dependent_MTases_sf"/>
</dbReference>
<feature type="compositionally biased region" description="Basic and acidic residues" evidence="4">
    <location>
        <begin position="312"/>
        <end position="324"/>
    </location>
</feature>
<sequence length="324" mass="35642">MHPCLVASFTILVALSQLSICGGFALPRTKHATESHNVLSAIDDENGSTSLDFAMDPTGDEAKSIMNHLSLSSEQHQQLAKLAVLVTDWNTRINLISRKDCSKEVVFGRHIIPSLAPKGMNEEDVIIKSQQRVVDVGTGGGFPGLPLAIAYPDVDFLLVDSVGKKLVAVEDMADKLGLTNVKIHHGRAEQLMEKFDVCVGRSVAAIPTYCFWINNLLERNGHLLYMIGGDIDQELLDQAIIDTDIDDLLESSGASDKRILVFPEETVKKIAKASGEKPKVPRKTKPTLGTKRKKRAKGEWAKKADPTVPKQRGYENFKRYDNLA</sequence>
<dbReference type="NCBIfam" id="TIGR00138">
    <property type="entry name" value="rsmG_gidB"/>
    <property type="match status" value="1"/>
</dbReference>
<reference evidence="6" key="1">
    <citation type="submission" date="2023-08" db="EMBL/GenBank/DDBJ databases">
        <authorList>
            <person name="Audoor S."/>
            <person name="Bilcke G."/>
        </authorList>
    </citation>
    <scope>NUCLEOTIDE SEQUENCE</scope>
</reference>
<keyword evidence="5" id="KW-0732">Signal</keyword>
<dbReference type="Proteomes" id="UP001295423">
    <property type="component" value="Unassembled WGS sequence"/>
</dbReference>
<feature type="region of interest" description="Disordered" evidence="4">
    <location>
        <begin position="272"/>
        <end position="324"/>
    </location>
</feature>
<keyword evidence="1" id="KW-0963">Cytoplasm</keyword>
<evidence type="ECO:0000313" key="7">
    <source>
        <dbReference type="Proteomes" id="UP001295423"/>
    </source>
</evidence>